<evidence type="ECO:0000256" key="1">
    <source>
        <dbReference type="ARBA" id="ARBA00023015"/>
    </source>
</evidence>
<dbReference type="InterPro" id="IPR000843">
    <property type="entry name" value="HTH_LacI"/>
</dbReference>
<dbReference type="Gene3D" id="1.10.260.40">
    <property type="entry name" value="lambda repressor-like DNA-binding domains"/>
    <property type="match status" value="1"/>
</dbReference>
<sequence length="370" mass="41612">MNERRVTLADVALKAGVHVTTVSLALRNHPRLPESTRKRIQALAEEMGYTPDPFLRALVAYRGQVMPRRNPPTLAYVTNWATRWGWKKATAHSDFFAGAEAKAKELGFHLDHFWMREPGLTQGRLSRILNARGIHGVIVASHGREMGDELQLEWDHFSAVKIDYFPHQPALHNVTNNQCDIVRLAMQKVMAAGYRRIGFVMHRGWDHAVDHLWMAGYLCEQENLLPKERIPAHIFPDAQPVDRWLNENNAPVTVDPEPFRMWLEKYQPQVVISKGSFVEDAFKELGIKVPRDLAFVDVFLEDLTGATAGVRQNHATVGGLAVEILAGQLQHNKRGIPEIPTTTYVEGTWFAGASCPVLSTAAPEEKVQLA</sequence>
<dbReference type="RefSeq" id="WP_012377109.1">
    <property type="nucleotide sequence ID" value="NC_010571.1"/>
</dbReference>
<evidence type="ECO:0000256" key="3">
    <source>
        <dbReference type="ARBA" id="ARBA00023163"/>
    </source>
</evidence>
<reference evidence="5 6" key="1">
    <citation type="journal article" date="2011" name="J. Bacteriol.">
        <title>Genome sequence of the verrucomicrobium Opitutus terrae PB90-1, an abundant inhabitant of rice paddy soil ecosystems.</title>
        <authorList>
            <person name="van Passel M.W."/>
            <person name="Kant R."/>
            <person name="Palva A."/>
            <person name="Copeland A."/>
            <person name="Lucas S."/>
            <person name="Lapidus A."/>
            <person name="Glavina del Rio T."/>
            <person name="Pitluck S."/>
            <person name="Goltsman E."/>
            <person name="Clum A."/>
            <person name="Sun H."/>
            <person name="Schmutz J."/>
            <person name="Larimer F.W."/>
            <person name="Land M.L."/>
            <person name="Hauser L."/>
            <person name="Kyrpides N."/>
            <person name="Mikhailova N."/>
            <person name="Richardson P.P."/>
            <person name="Janssen P.H."/>
            <person name="de Vos W.M."/>
            <person name="Smidt H."/>
        </authorList>
    </citation>
    <scope>NUCLEOTIDE SEQUENCE [LARGE SCALE GENOMIC DNA]</scope>
    <source>
        <strain evidence="6">DSM 11246 / JCM 15787 / PB90-1</strain>
    </source>
</reference>
<keyword evidence="6" id="KW-1185">Reference proteome</keyword>
<dbReference type="PANTHER" id="PTHR30146:SF109">
    <property type="entry name" value="HTH-TYPE TRANSCRIPTIONAL REGULATOR GALS"/>
    <property type="match status" value="1"/>
</dbReference>
<dbReference type="HOGENOM" id="CLU_042649_0_0_0"/>
<dbReference type="GO" id="GO:0003700">
    <property type="term" value="F:DNA-binding transcription factor activity"/>
    <property type="evidence" value="ECO:0007669"/>
    <property type="project" value="TreeGrafter"/>
</dbReference>
<dbReference type="PANTHER" id="PTHR30146">
    <property type="entry name" value="LACI-RELATED TRANSCRIPTIONAL REPRESSOR"/>
    <property type="match status" value="1"/>
</dbReference>
<dbReference type="Proteomes" id="UP000007013">
    <property type="component" value="Chromosome"/>
</dbReference>
<dbReference type="SUPFAM" id="SSF47413">
    <property type="entry name" value="lambda repressor-like DNA-binding domains"/>
    <property type="match status" value="1"/>
</dbReference>
<dbReference type="KEGG" id="ote:Oter_4311"/>
<evidence type="ECO:0000313" key="6">
    <source>
        <dbReference type="Proteomes" id="UP000007013"/>
    </source>
</evidence>
<evidence type="ECO:0000259" key="4">
    <source>
        <dbReference type="PROSITE" id="PS50932"/>
    </source>
</evidence>
<evidence type="ECO:0000313" key="5">
    <source>
        <dbReference type="EMBL" id="ACB77583.1"/>
    </source>
</evidence>
<dbReference type="InterPro" id="IPR010982">
    <property type="entry name" value="Lambda_DNA-bd_dom_sf"/>
</dbReference>
<evidence type="ECO:0000256" key="2">
    <source>
        <dbReference type="ARBA" id="ARBA00023125"/>
    </source>
</evidence>
<dbReference type="Gene3D" id="3.40.50.2300">
    <property type="match status" value="2"/>
</dbReference>
<dbReference type="SUPFAM" id="SSF53822">
    <property type="entry name" value="Periplasmic binding protein-like I"/>
    <property type="match status" value="1"/>
</dbReference>
<dbReference type="GO" id="GO:0000976">
    <property type="term" value="F:transcription cis-regulatory region binding"/>
    <property type="evidence" value="ECO:0007669"/>
    <property type="project" value="TreeGrafter"/>
</dbReference>
<keyword evidence="2" id="KW-0238">DNA-binding</keyword>
<accession>B1ZP94</accession>
<dbReference type="OrthoDB" id="180112at2"/>
<proteinExistence type="predicted"/>
<dbReference type="InterPro" id="IPR028082">
    <property type="entry name" value="Peripla_BP_I"/>
</dbReference>
<feature type="domain" description="HTH lacI-type" evidence="4">
    <location>
        <begin position="6"/>
        <end position="60"/>
    </location>
</feature>
<name>B1ZP94_OPITP</name>
<dbReference type="CDD" id="cd01392">
    <property type="entry name" value="HTH_LacI"/>
    <property type="match status" value="1"/>
</dbReference>
<dbReference type="Pfam" id="PF00356">
    <property type="entry name" value="LacI"/>
    <property type="match status" value="1"/>
</dbReference>
<dbReference type="eggNOG" id="COG1609">
    <property type="taxonomic scope" value="Bacteria"/>
</dbReference>
<protein>
    <submittedName>
        <fullName evidence="5">Transcriptional regulator, LacI family</fullName>
    </submittedName>
</protein>
<keyword evidence="1" id="KW-0805">Transcription regulation</keyword>
<dbReference type="PROSITE" id="PS50932">
    <property type="entry name" value="HTH_LACI_2"/>
    <property type="match status" value="1"/>
</dbReference>
<gene>
    <name evidence="5" type="ordered locus">Oter_4311</name>
</gene>
<dbReference type="EMBL" id="CP001032">
    <property type="protein sequence ID" value="ACB77583.1"/>
    <property type="molecule type" value="Genomic_DNA"/>
</dbReference>
<dbReference type="STRING" id="452637.Oter_4311"/>
<dbReference type="AlphaFoldDB" id="B1ZP94"/>
<keyword evidence="3" id="KW-0804">Transcription</keyword>
<organism evidence="5 6">
    <name type="scientific">Opitutus terrae (strain DSM 11246 / JCM 15787 / PB90-1)</name>
    <dbReference type="NCBI Taxonomy" id="452637"/>
    <lineage>
        <taxon>Bacteria</taxon>
        <taxon>Pseudomonadati</taxon>
        <taxon>Verrucomicrobiota</taxon>
        <taxon>Opitutia</taxon>
        <taxon>Opitutales</taxon>
        <taxon>Opitutaceae</taxon>
        <taxon>Opitutus</taxon>
    </lineage>
</organism>
<dbReference type="SMART" id="SM00354">
    <property type="entry name" value="HTH_LACI"/>
    <property type="match status" value="1"/>
</dbReference>